<sequence>MTSRSRIRRELVGAYTIWYRDVLRFVRDRARIVASLGQPLLFLFVFGSGLSPAMAGLGQGAFDFKQFLFPGILSMAVLFTAIFSAVSIVWDREFGFLKEVMVAPVSRLAVALGKVAGGSTVALLQGLIVLLLAPLVGVRLEWDQIVVLVLLMLLLAAVMSAMGLLIAARQRSMEGFQVIMQFLLMPMFFLSGAFFPLRGVPLWMEWLSRLDPVTYGVDPLRQVALGRSVPEAVVAAIRLHPIAVDVAVLLVVGLAFLVPAVWLFSRQD</sequence>
<evidence type="ECO:0000259" key="6">
    <source>
        <dbReference type="PROSITE" id="PS51012"/>
    </source>
</evidence>
<feature type="transmembrane region" description="Helical" evidence="5">
    <location>
        <begin position="242"/>
        <end position="264"/>
    </location>
</feature>
<dbReference type="RefSeq" id="WP_324670015.1">
    <property type="nucleotide sequence ID" value="NZ_CP141614.1"/>
</dbReference>
<dbReference type="PANTHER" id="PTHR43229:SF2">
    <property type="entry name" value="NODULATION PROTEIN J"/>
    <property type="match status" value="1"/>
</dbReference>
<keyword evidence="3 5" id="KW-1133">Transmembrane helix</keyword>
<proteinExistence type="inferred from homology"/>
<feature type="domain" description="ABC transmembrane type-2" evidence="6">
    <location>
        <begin position="30"/>
        <end position="267"/>
    </location>
</feature>
<feature type="transmembrane region" description="Helical" evidence="5">
    <location>
        <begin position="178"/>
        <end position="197"/>
    </location>
</feature>
<keyword evidence="5" id="KW-0813">Transport</keyword>
<protein>
    <recommendedName>
        <fullName evidence="5">Transport permease protein</fullName>
    </recommendedName>
</protein>
<dbReference type="PROSITE" id="PS51012">
    <property type="entry name" value="ABC_TM2"/>
    <property type="match status" value="1"/>
</dbReference>
<keyword evidence="8" id="KW-1185">Reference proteome</keyword>
<feature type="transmembrane region" description="Helical" evidence="5">
    <location>
        <begin position="67"/>
        <end position="90"/>
    </location>
</feature>
<keyword evidence="5" id="KW-1003">Cell membrane</keyword>
<feature type="transmembrane region" description="Helical" evidence="5">
    <location>
        <begin position="111"/>
        <end position="133"/>
    </location>
</feature>
<keyword evidence="2 5" id="KW-0812">Transmembrane</keyword>
<name>A0ABZ1BS23_9FIRM</name>
<evidence type="ECO:0000313" key="7">
    <source>
        <dbReference type="EMBL" id="WRP15609.1"/>
    </source>
</evidence>
<comment type="subcellular location">
    <subcellularLocation>
        <location evidence="5">Cell membrane</location>
        <topology evidence="5">Multi-pass membrane protein</topology>
    </subcellularLocation>
    <subcellularLocation>
        <location evidence="1">Membrane</location>
        <topology evidence="1">Multi-pass membrane protein</topology>
    </subcellularLocation>
</comment>
<evidence type="ECO:0000256" key="1">
    <source>
        <dbReference type="ARBA" id="ARBA00004141"/>
    </source>
</evidence>
<dbReference type="PANTHER" id="PTHR43229">
    <property type="entry name" value="NODULATION PROTEIN J"/>
    <property type="match status" value="1"/>
</dbReference>
<dbReference type="EMBL" id="CP141614">
    <property type="protein sequence ID" value="WRP15609.1"/>
    <property type="molecule type" value="Genomic_DNA"/>
</dbReference>
<evidence type="ECO:0000256" key="2">
    <source>
        <dbReference type="ARBA" id="ARBA00022692"/>
    </source>
</evidence>
<feature type="transmembrane region" description="Helical" evidence="5">
    <location>
        <begin position="145"/>
        <end position="166"/>
    </location>
</feature>
<accession>A0ABZ1BS23</accession>
<dbReference type="InterPro" id="IPR047817">
    <property type="entry name" value="ABC2_TM_bact-type"/>
</dbReference>
<organism evidence="7 8">
    <name type="scientific">Geochorda subterranea</name>
    <dbReference type="NCBI Taxonomy" id="3109564"/>
    <lineage>
        <taxon>Bacteria</taxon>
        <taxon>Bacillati</taxon>
        <taxon>Bacillota</taxon>
        <taxon>Limnochordia</taxon>
        <taxon>Limnochordales</taxon>
        <taxon>Geochordaceae</taxon>
        <taxon>Geochorda</taxon>
    </lineage>
</organism>
<dbReference type="InterPro" id="IPR013525">
    <property type="entry name" value="ABC2_TM"/>
</dbReference>
<dbReference type="PRINTS" id="PR00164">
    <property type="entry name" value="ABC2TRNSPORT"/>
</dbReference>
<evidence type="ECO:0000256" key="3">
    <source>
        <dbReference type="ARBA" id="ARBA00022989"/>
    </source>
</evidence>
<keyword evidence="4 5" id="KW-0472">Membrane</keyword>
<dbReference type="InterPro" id="IPR000412">
    <property type="entry name" value="ABC_2_transport"/>
</dbReference>
<evidence type="ECO:0000313" key="8">
    <source>
        <dbReference type="Proteomes" id="UP001333102"/>
    </source>
</evidence>
<evidence type="ECO:0000256" key="5">
    <source>
        <dbReference type="RuleBase" id="RU361157"/>
    </source>
</evidence>
<reference evidence="8" key="1">
    <citation type="submission" date="2023-12" db="EMBL/GenBank/DDBJ databases">
        <title>Novel isolates from deep terrestrial aquifers shed light on the physiology and ecology of the class Limnochordia.</title>
        <authorList>
            <person name="Karnachuk O.V."/>
            <person name="Lukina A.P."/>
            <person name="Avakyan M.R."/>
            <person name="Kadnikov V."/>
            <person name="Begmatov S."/>
            <person name="Beletsky A.V."/>
            <person name="Mardanov A.V."/>
            <person name="Ravin N.V."/>
        </authorList>
    </citation>
    <scope>NUCLEOTIDE SEQUENCE [LARGE SCALE GENOMIC DNA]</scope>
    <source>
        <strain evidence="8">LN</strain>
    </source>
</reference>
<feature type="transmembrane region" description="Helical" evidence="5">
    <location>
        <begin position="32"/>
        <end position="55"/>
    </location>
</feature>
<evidence type="ECO:0000256" key="4">
    <source>
        <dbReference type="ARBA" id="ARBA00023136"/>
    </source>
</evidence>
<dbReference type="Pfam" id="PF01061">
    <property type="entry name" value="ABC2_membrane"/>
    <property type="match status" value="1"/>
</dbReference>
<comment type="similarity">
    <text evidence="5">Belongs to the ABC-2 integral membrane protein family.</text>
</comment>
<dbReference type="Proteomes" id="UP001333102">
    <property type="component" value="Chromosome"/>
</dbReference>
<dbReference type="InterPro" id="IPR051784">
    <property type="entry name" value="Nod_factor_ABC_transporter"/>
</dbReference>
<dbReference type="PIRSF" id="PIRSF006648">
    <property type="entry name" value="DrrB"/>
    <property type="match status" value="1"/>
</dbReference>
<gene>
    <name evidence="7" type="ORF">VLY81_05455</name>
</gene>